<gene>
    <name evidence="1" type="ORF">HA254_03920</name>
</gene>
<dbReference type="GO" id="GO:0032259">
    <property type="term" value="P:methylation"/>
    <property type="evidence" value="ECO:0007669"/>
    <property type="project" value="UniProtKB-KW"/>
</dbReference>
<keyword evidence="1" id="KW-0489">Methyltransferase</keyword>
<evidence type="ECO:0000313" key="2">
    <source>
        <dbReference type="Proteomes" id="UP000565078"/>
    </source>
</evidence>
<protein>
    <submittedName>
        <fullName evidence="1">Class I SAM-dependent methyltransferase</fullName>
    </submittedName>
</protein>
<organism evidence="1 2">
    <name type="scientific">Candidatus Iainarchaeum sp</name>
    <dbReference type="NCBI Taxonomy" id="3101447"/>
    <lineage>
        <taxon>Archaea</taxon>
        <taxon>Candidatus Iainarchaeota</taxon>
        <taxon>Candidatus Iainarchaeia</taxon>
        <taxon>Candidatus Iainarchaeales</taxon>
        <taxon>Candidatus Iainarchaeaceae</taxon>
        <taxon>Candidatus Iainarchaeum</taxon>
    </lineage>
</organism>
<comment type="caution">
    <text evidence="1">The sequence shown here is derived from an EMBL/GenBank/DDBJ whole genome shotgun (WGS) entry which is preliminary data.</text>
</comment>
<dbReference type="Gene3D" id="3.40.50.150">
    <property type="entry name" value="Vaccinia Virus protein VP39"/>
    <property type="match status" value="1"/>
</dbReference>
<dbReference type="AlphaFoldDB" id="A0A7J4IWE2"/>
<dbReference type="Pfam" id="PF13489">
    <property type="entry name" value="Methyltransf_23"/>
    <property type="match status" value="1"/>
</dbReference>
<proteinExistence type="predicted"/>
<name>A0A7J4IWE2_9ARCH</name>
<dbReference type="EMBL" id="DUGC01000060">
    <property type="protein sequence ID" value="HIH09792.1"/>
    <property type="molecule type" value="Genomic_DNA"/>
</dbReference>
<sequence length="230" mass="26047">MVRAQLTNFFIFLGEGEQHSAVFADVIVRICQKAASVEEMEKEMGKFCTDEAITDKFGQVVHERPARICRHIIPHLAGERVLEIGSWNKMVGHGIVAMTGKHVEGTVYSEGAILPHGTKSFDTTVCIAMLHHVNDPAKLLSEAARVSSRRIIVIETINSPQENQQMVHTFMDWFYNSILHGLTNLPYNYRSPQEWEQLFAQNGLKVALSKDMGVDNPLIPVHHWLYVLER</sequence>
<dbReference type="GO" id="GO:0008168">
    <property type="term" value="F:methyltransferase activity"/>
    <property type="evidence" value="ECO:0007669"/>
    <property type="project" value="UniProtKB-KW"/>
</dbReference>
<accession>A0A7J4IWE2</accession>
<dbReference type="Proteomes" id="UP000565078">
    <property type="component" value="Unassembled WGS sequence"/>
</dbReference>
<evidence type="ECO:0000313" key="1">
    <source>
        <dbReference type="EMBL" id="HIH09792.1"/>
    </source>
</evidence>
<dbReference type="SUPFAM" id="SSF53335">
    <property type="entry name" value="S-adenosyl-L-methionine-dependent methyltransferases"/>
    <property type="match status" value="1"/>
</dbReference>
<keyword evidence="1" id="KW-0808">Transferase</keyword>
<reference evidence="2" key="1">
    <citation type="journal article" date="2020" name="bioRxiv">
        <title>A rank-normalized archaeal taxonomy based on genome phylogeny resolves widespread incomplete and uneven classifications.</title>
        <authorList>
            <person name="Rinke C."/>
            <person name="Chuvochina M."/>
            <person name="Mussig A.J."/>
            <person name="Chaumeil P.-A."/>
            <person name="Waite D.W."/>
            <person name="Whitman W.B."/>
            <person name="Parks D.H."/>
            <person name="Hugenholtz P."/>
        </authorList>
    </citation>
    <scope>NUCLEOTIDE SEQUENCE [LARGE SCALE GENOMIC DNA]</scope>
</reference>
<dbReference type="InterPro" id="IPR029063">
    <property type="entry name" value="SAM-dependent_MTases_sf"/>
</dbReference>